<organism evidence="1 2">
    <name type="scientific">Nosema bombycis (strain CQ1 / CVCC 102059)</name>
    <name type="common">Microsporidian parasite</name>
    <name type="synonym">Pebrine of silkworm</name>
    <dbReference type="NCBI Taxonomy" id="578461"/>
    <lineage>
        <taxon>Eukaryota</taxon>
        <taxon>Fungi</taxon>
        <taxon>Fungi incertae sedis</taxon>
        <taxon>Microsporidia</taxon>
        <taxon>Nosematidae</taxon>
        <taxon>Nosema</taxon>
    </lineage>
</organism>
<evidence type="ECO:0000313" key="1">
    <source>
        <dbReference type="EMBL" id="EOB14767.1"/>
    </source>
</evidence>
<sequence>MTLLSTTENHTLNFSYLTLLSIKLYRNSMKVEILVYLCLKKCYRTCLGSCNQQVYVFCINVIK</sequence>
<gene>
    <name evidence="1" type="ORF">NBO_16g0052</name>
</gene>
<proteinExistence type="predicted"/>
<dbReference type="HOGENOM" id="CLU_2886365_0_0_1"/>
<name>R0KX14_NOSB1</name>
<dbReference type="VEuPathDB" id="MicrosporidiaDB:NBO_16g0052"/>
<dbReference type="Proteomes" id="UP000016927">
    <property type="component" value="Unassembled WGS sequence"/>
</dbReference>
<evidence type="ECO:0000313" key="2">
    <source>
        <dbReference type="Proteomes" id="UP000016927"/>
    </source>
</evidence>
<keyword evidence="2" id="KW-1185">Reference proteome</keyword>
<protein>
    <submittedName>
        <fullName evidence="1">Uncharacterized protein</fullName>
    </submittedName>
</protein>
<dbReference type="EMBL" id="KB908924">
    <property type="protein sequence ID" value="EOB14767.1"/>
    <property type="molecule type" value="Genomic_DNA"/>
</dbReference>
<dbReference type="AlphaFoldDB" id="R0KX14"/>
<reference evidence="1 2" key="1">
    <citation type="journal article" date="2013" name="BMC Genomics">
        <title>Comparative genomics of parasitic silkworm microsporidia reveal an association between genome expansion and host adaptation.</title>
        <authorList>
            <person name="Pan G."/>
            <person name="Xu J."/>
            <person name="Li T."/>
            <person name="Xia Q."/>
            <person name="Liu S.L."/>
            <person name="Zhang G."/>
            <person name="Li S."/>
            <person name="Li C."/>
            <person name="Liu H."/>
            <person name="Yang L."/>
            <person name="Liu T."/>
            <person name="Zhang X."/>
            <person name="Wu Z."/>
            <person name="Fan W."/>
            <person name="Dang X."/>
            <person name="Xiang H."/>
            <person name="Tao M."/>
            <person name="Li Y."/>
            <person name="Hu J."/>
            <person name="Li Z."/>
            <person name="Lin L."/>
            <person name="Luo J."/>
            <person name="Geng L."/>
            <person name="Wang L."/>
            <person name="Long M."/>
            <person name="Wan Y."/>
            <person name="He N."/>
            <person name="Zhang Z."/>
            <person name="Lu C."/>
            <person name="Keeling P.J."/>
            <person name="Wang J."/>
            <person name="Xiang Z."/>
            <person name="Zhou Z."/>
        </authorList>
    </citation>
    <scope>NUCLEOTIDE SEQUENCE [LARGE SCALE GENOMIC DNA]</scope>
    <source>
        <strain evidence="2">CQ1 / CVCC 102059</strain>
    </source>
</reference>
<accession>R0KX14</accession>